<gene>
    <name evidence="1" type="ORF">MN116_001008</name>
</gene>
<reference evidence="1" key="2">
    <citation type="journal article" date="2023" name="Infect Dis Poverty">
        <title>Chromosome-scale genome of the human blood fluke Schistosoma mekongi and its implications for public health.</title>
        <authorList>
            <person name="Zhou M."/>
            <person name="Xu L."/>
            <person name="Xu D."/>
            <person name="Chen W."/>
            <person name="Khan J."/>
            <person name="Hu Y."/>
            <person name="Huang H."/>
            <person name="Wei H."/>
            <person name="Zhang Y."/>
            <person name="Chusongsang P."/>
            <person name="Tanasarnprasert K."/>
            <person name="Hu X."/>
            <person name="Limpanont Y."/>
            <person name="Lv Z."/>
        </authorList>
    </citation>
    <scope>NUCLEOTIDE SEQUENCE</scope>
    <source>
        <strain evidence="1">LV_2022a</strain>
    </source>
</reference>
<dbReference type="AlphaFoldDB" id="A0AAE1ZM13"/>
<evidence type="ECO:0000313" key="1">
    <source>
        <dbReference type="EMBL" id="KAK4475747.1"/>
    </source>
</evidence>
<name>A0AAE1ZM13_SCHME</name>
<comment type="caution">
    <text evidence="1">The sequence shown here is derived from an EMBL/GenBank/DDBJ whole genome shotgun (WGS) entry which is preliminary data.</text>
</comment>
<keyword evidence="2" id="KW-1185">Reference proteome</keyword>
<proteinExistence type="predicted"/>
<protein>
    <submittedName>
        <fullName evidence="1">Uncharacterized protein</fullName>
    </submittedName>
</protein>
<dbReference type="Proteomes" id="UP001292079">
    <property type="component" value="Unassembled WGS sequence"/>
</dbReference>
<evidence type="ECO:0000313" key="2">
    <source>
        <dbReference type="Proteomes" id="UP001292079"/>
    </source>
</evidence>
<accession>A0AAE1ZM13</accession>
<organism evidence="1 2">
    <name type="scientific">Schistosoma mekongi</name>
    <name type="common">Parasitic worm</name>
    <dbReference type="NCBI Taxonomy" id="38744"/>
    <lineage>
        <taxon>Eukaryota</taxon>
        <taxon>Metazoa</taxon>
        <taxon>Spiralia</taxon>
        <taxon>Lophotrochozoa</taxon>
        <taxon>Platyhelminthes</taxon>
        <taxon>Trematoda</taxon>
        <taxon>Digenea</taxon>
        <taxon>Strigeidida</taxon>
        <taxon>Schistosomatoidea</taxon>
        <taxon>Schistosomatidae</taxon>
        <taxon>Schistosoma</taxon>
    </lineage>
</organism>
<sequence>MLSVYLMTIIDNQLSLVTSGSKYGHFLDNMQLQIQQFSYYLLIAFYIYLLPKDSVCQVSDPSNDTLLTKDSTDQLNNAEQQQIHTNTVLEMNDSQTQTVSGTSEEVTDSNQIISSSSHNEYGENYSHRYMHNSCLVCDNPQNDTDNKFKESRYHAARNPNEKTWMNFSSVDYCTFIICFEDPNLETKYRENIQETHVHELLSYLDFYRHPISPGDYVLVPQCITNFDQLKNSHKHHLVPYHVGKVLSGYESRSSFNKGFTLSDTPNTIEFIRHTNNNSISNRKFQLPFNIVIWIPNDLFEKKFLSRKIQWEFIPPTEESHSVNAKTSNTSSSDVNTTTSLVYNTQVHNTELMKSNKNLVRPFNQLAPFSIGGVNNKDNCNKEKGLNYAYTKDQLDQMKNEFIDSDYASILYLSLYGDTSDGVLTYKIKSLILLNYAFHNVKKIIKSTGGGRFLTEFGLCLPDGNPNSINTVECNSVLNAADRNFESWTY</sequence>
<dbReference type="EMBL" id="JALJAT010000001">
    <property type="protein sequence ID" value="KAK4475747.1"/>
    <property type="molecule type" value="Genomic_DNA"/>
</dbReference>
<reference evidence="1" key="1">
    <citation type="submission" date="2022-04" db="EMBL/GenBank/DDBJ databases">
        <authorList>
            <person name="Xu L."/>
            <person name="Lv Z."/>
        </authorList>
    </citation>
    <scope>NUCLEOTIDE SEQUENCE</scope>
    <source>
        <strain evidence="1">LV_2022a</strain>
    </source>
</reference>